<dbReference type="InterPro" id="IPR000073">
    <property type="entry name" value="AB_hydrolase_1"/>
</dbReference>
<dbReference type="EMBL" id="CP063136">
    <property type="protein sequence ID" value="QOU20715.1"/>
    <property type="molecule type" value="Genomic_DNA"/>
</dbReference>
<dbReference type="GO" id="GO:0006654">
    <property type="term" value="P:phosphatidic acid biosynthetic process"/>
    <property type="evidence" value="ECO:0007669"/>
    <property type="project" value="TreeGrafter"/>
</dbReference>
<protein>
    <recommendedName>
        <fullName evidence="1">AB hydrolase-1 domain-containing protein</fullName>
    </recommendedName>
</protein>
<accession>A0A871R976</accession>
<proteinExistence type="predicted"/>
<dbReference type="GO" id="GO:0035965">
    <property type="term" value="P:cardiolipin acyl-chain remodeling"/>
    <property type="evidence" value="ECO:0007669"/>
    <property type="project" value="TreeGrafter"/>
</dbReference>
<reference evidence="2" key="1">
    <citation type="submission" date="2020-10" db="EMBL/GenBank/DDBJ databases">
        <authorList>
            <person name="Palmer J.M."/>
        </authorList>
    </citation>
    <scope>NUCLEOTIDE SEQUENCE</scope>
    <source>
        <strain evidence="2">UCD 2041</strain>
    </source>
</reference>
<dbReference type="PANTHER" id="PTHR42886">
    <property type="entry name" value="RE40534P-RELATED"/>
    <property type="match status" value="1"/>
</dbReference>
<dbReference type="GO" id="GO:0055088">
    <property type="term" value="P:lipid homeostasis"/>
    <property type="evidence" value="ECO:0007669"/>
    <property type="project" value="TreeGrafter"/>
</dbReference>
<dbReference type="AlphaFoldDB" id="A0A871R976"/>
<dbReference type="GeneID" id="64572351"/>
<evidence type="ECO:0000259" key="1">
    <source>
        <dbReference type="Pfam" id="PF00561"/>
    </source>
</evidence>
<dbReference type="PANTHER" id="PTHR42886:SF23">
    <property type="entry name" value="1-ACYLGLYCEROL-3-PHOSPHATE O-ACYLTRANSFERASE ICT1-RELATED"/>
    <property type="match status" value="1"/>
</dbReference>
<dbReference type="RefSeq" id="XP_041137208.1">
    <property type="nucleotide sequence ID" value="XM_041278994.1"/>
</dbReference>
<dbReference type="SUPFAM" id="SSF53474">
    <property type="entry name" value="alpha/beta-Hydrolases"/>
    <property type="match status" value="1"/>
</dbReference>
<dbReference type="GO" id="GO:0005743">
    <property type="term" value="C:mitochondrial inner membrane"/>
    <property type="evidence" value="ECO:0007669"/>
    <property type="project" value="TreeGrafter"/>
</dbReference>
<reference evidence="2" key="2">
    <citation type="journal article" name="BMC Genomics">
        <title>New genome assemblies reveal patterns of domestication and adaptation across Brettanomyces (Dekkera) species.</title>
        <authorList>
            <person name="Roach M.J."/>
            <person name="Borneman A.R."/>
        </authorList>
    </citation>
    <scope>NUCLEOTIDE SEQUENCE</scope>
    <source>
        <strain evidence="2">UCD 2041</strain>
    </source>
</reference>
<dbReference type="Proteomes" id="UP000663131">
    <property type="component" value="Chromosome 8"/>
</dbReference>
<dbReference type="GO" id="GO:0004623">
    <property type="term" value="F:phospholipase A2 activity"/>
    <property type="evidence" value="ECO:0007669"/>
    <property type="project" value="TreeGrafter"/>
</dbReference>
<dbReference type="KEGG" id="bbrx:BRETT_000426"/>
<evidence type="ECO:0000313" key="3">
    <source>
        <dbReference type="Proteomes" id="UP000663131"/>
    </source>
</evidence>
<evidence type="ECO:0000313" key="2">
    <source>
        <dbReference type="EMBL" id="QOU20715.1"/>
    </source>
</evidence>
<dbReference type="InterPro" id="IPR029058">
    <property type="entry name" value="AB_hydrolase_fold"/>
</dbReference>
<dbReference type="OrthoDB" id="7457040at2759"/>
<sequence length="500" mass="57664">MFTHNTLLISRRSAAFGVRFFSRHDLSRGYSMGESFRIWLDFIMNSEQEDQSSQDQLIKYALSYYRSYQGYESPKGMGAYNLKTIIDKKGNYINEIRVENNMHREDTMLQLEPHNEEQIKHLVMLHGYGASAGWFYKNFHGLLINNPGCKIHALDMLGFGLSSRPTVTYKHDSGNGRCGASPISLNILYDSLSLQKAPKGPLKKGGKRTFAVPSRFRLRSSDVLEYIKNQLELVREVESVYVESLEQWRKNNGIDRFDLLGHSFGGYIAFAYASRYPEHVKRLVLVSPGGVERSPFAVTNPRYLALKELADEGKAIPEYLDYMTSHWVGDYPFLGRYTSVKDSFRMIWETRVSFFSMLRWLGPAGPKKLSERNVRKLSRSGYIRDPKEIDHFMRYIYNTALKPSFSETSIMRVFDASVVAKYPILDRLDHLKVSKSLWIYGEHDFMFTDCGRAATKILNAKPGFESKFETVSNAGHNLYLDNHKEFNRKVCRFLGWQASD</sequence>
<feature type="domain" description="AB hydrolase-1" evidence="1">
    <location>
        <begin position="121"/>
        <end position="298"/>
    </location>
</feature>
<gene>
    <name evidence="2" type="ORF">BRETT_000426</name>
</gene>
<organism evidence="2 3">
    <name type="scientific">Dekkera bruxellensis</name>
    <name type="common">Brettanomyces custersii</name>
    <dbReference type="NCBI Taxonomy" id="5007"/>
    <lineage>
        <taxon>Eukaryota</taxon>
        <taxon>Fungi</taxon>
        <taxon>Dikarya</taxon>
        <taxon>Ascomycota</taxon>
        <taxon>Saccharomycotina</taxon>
        <taxon>Pichiomycetes</taxon>
        <taxon>Pichiales</taxon>
        <taxon>Pichiaceae</taxon>
        <taxon>Brettanomyces</taxon>
    </lineage>
</organism>
<dbReference type="Pfam" id="PF00561">
    <property type="entry name" value="Abhydrolase_1"/>
    <property type="match status" value="1"/>
</dbReference>
<dbReference type="Gene3D" id="3.40.50.1820">
    <property type="entry name" value="alpha/beta hydrolase"/>
    <property type="match status" value="1"/>
</dbReference>
<dbReference type="GO" id="GO:0042171">
    <property type="term" value="F:lysophosphatidic acid acyltransferase activity"/>
    <property type="evidence" value="ECO:0007669"/>
    <property type="project" value="TreeGrafter"/>
</dbReference>
<name>A0A871R976_DEKBR</name>